<dbReference type="InterPro" id="IPR024299">
    <property type="entry name" value="NigD-like_OB_dom"/>
</dbReference>
<dbReference type="AlphaFoldDB" id="A0A6C0RE73"/>
<sequence>MKKLAFGILMGLLVAFTSCLDDDDNYSLGDYWIGFGIYKGDGEGVGSLVMDNGYVLVPAATSGSGWFHNISDGDRILVNYTILDEDETSSSEERYFVKINDISDVLMKGILDITEENEDSIGNDPIIVEDAWITDSLLSFRLKYWGYNETHFLNLVKEPGELTADDQPIQLELRHNANEDEESVPYTAYVSFSLNSLRINGLDSVRFEVVATDYQGIAYQDSGVFNYSNLELPTP</sequence>
<dbReference type="PROSITE" id="PS51257">
    <property type="entry name" value="PROKAR_LIPOPROTEIN"/>
    <property type="match status" value="1"/>
</dbReference>
<dbReference type="RefSeq" id="WP_163345734.1">
    <property type="nucleotide sequence ID" value="NZ_CP048409.1"/>
</dbReference>
<feature type="signal peptide" evidence="1">
    <location>
        <begin position="1"/>
        <end position="20"/>
    </location>
</feature>
<keyword evidence="1" id="KW-0732">Signal</keyword>
<protein>
    <recommendedName>
        <fullName evidence="6">NigD-like protein</fullName>
    </recommendedName>
</protein>
<keyword evidence="5" id="KW-1185">Reference proteome</keyword>
<dbReference type="Gene3D" id="2.40.50.500">
    <property type="entry name" value="NigD-like N-terminal OB domain"/>
    <property type="match status" value="1"/>
</dbReference>
<evidence type="ECO:0000313" key="4">
    <source>
        <dbReference type="EMBL" id="QIA07813.1"/>
    </source>
</evidence>
<name>A0A6C0RE73_9BACT</name>
<proteinExistence type="predicted"/>
<dbReference type="EMBL" id="CP048409">
    <property type="protein sequence ID" value="QIA07813.1"/>
    <property type="molecule type" value="Genomic_DNA"/>
</dbReference>
<dbReference type="Pfam" id="PF12667">
    <property type="entry name" value="NigD_N"/>
    <property type="match status" value="1"/>
</dbReference>
<gene>
    <name evidence="4" type="ORF">G0Q07_08770</name>
</gene>
<dbReference type="Pfam" id="PF17415">
    <property type="entry name" value="NigD_C"/>
    <property type="match status" value="1"/>
</dbReference>
<feature type="domain" description="NigD-like C-terminal" evidence="3">
    <location>
        <begin position="110"/>
        <end position="207"/>
    </location>
</feature>
<organism evidence="4 5">
    <name type="scientific">Draconibacterium halophilum</name>
    <dbReference type="NCBI Taxonomy" id="2706887"/>
    <lineage>
        <taxon>Bacteria</taxon>
        <taxon>Pseudomonadati</taxon>
        <taxon>Bacteroidota</taxon>
        <taxon>Bacteroidia</taxon>
        <taxon>Marinilabiliales</taxon>
        <taxon>Prolixibacteraceae</taxon>
        <taxon>Draconibacterium</taxon>
    </lineage>
</organism>
<evidence type="ECO:0000313" key="5">
    <source>
        <dbReference type="Proteomes" id="UP000474630"/>
    </source>
</evidence>
<evidence type="ECO:0000259" key="3">
    <source>
        <dbReference type="Pfam" id="PF17415"/>
    </source>
</evidence>
<evidence type="ECO:0000259" key="2">
    <source>
        <dbReference type="Pfam" id="PF12667"/>
    </source>
</evidence>
<dbReference type="Proteomes" id="UP000474630">
    <property type="component" value="Chromosome"/>
</dbReference>
<evidence type="ECO:0008006" key="6">
    <source>
        <dbReference type="Google" id="ProtNLM"/>
    </source>
</evidence>
<accession>A0A6C0RE73</accession>
<dbReference type="InterPro" id="IPR038179">
    <property type="entry name" value="NigD-like_N_sf"/>
</dbReference>
<reference evidence="4 5" key="1">
    <citation type="submission" date="2020-02" db="EMBL/GenBank/DDBJ databases">
        <title>Genome sequencing for Draconibacterium sp. strain M1.</title>
        <authorList>
            <person name="Park S.-J."/>
        </authorList>
    </citation>
    <scope>NUCLEOTIDE SEQUENCE [LARGE SCALE GENOMIC DNA]</scope>
    <source>
        <strain evidence="4 5">M1</strain>
    </source>
</reference>
<feature type="chain" id="PRO_5025387702" description="NigD-like protein" evidence="1">
    <location>
        <begin position="21"/>
        <end position="235"/>
    </location>
</feature>
<dbReference type="InterPro" id="IPR038143">
    <property type="entry name" value="NigD-like_C_dom_sf"/>
</dbReference>
<dbReference type="KEGG" id="drc:G0Q07_08770"/>
<feature type="domain" description="NigD-like N-terminal OB" evidence="2">
    <location>
        <begin position="46"/>
        <end position="105"/>
    </location>
</feature>
<evidence type="ECO:0000256" key="1">
    <source>
        <dbReference type="SAM" id="SignalP"/>
    </source>
</evidence>
<dbReference type="InterPro" id="IPR035376">
    <property type="entry name" value="NigD_C"/>
</dbReference>
<dbReference type="Gene3D" id="2.60.40.2370">
    <property type="entry name" value="NigD-like, C-terminal beta sandwich domain"/>
    <property type="match status" value="1"/>
</dbReference>